<evidence type="ECO:0000259" key="2">
    <source>
        <dbReference type="PROSITE" id="PS51004"/>
    </source>
</evidence>
<dbReference type="GO" id="GO:0002116">
    <property type="term" value="C:semaphorin receptor complex"/>
    <property type="evidence" value="ECO:0007669"/>
    <property type="project" value="TreeGrafter"/>
</dbReference>
<dbReference type="OrthoDB" id="125363at2759"/>
<protein>
    <recommendedName>
        <fullName evidence="2">Sema domain-containing protein</fullName>
    </recommendedName>
</protein>
<keyword evidence="4" id="KW-1185">Reference proteome</keyword>
<organism evidence="3 4">
    <name type="scientific">Patiria miniata</name>
    <name type="common">Bat star</name>
    <name type="synonym">Asterina miniata</name>
    <dbReference type="NCBI Taxonomy" id="46514"/>
    <lineage>
        <taxon>Eukaryota</taxon>
        <taxon>Metazoa</taxon>
        <taxon>Echinodermata</taxon>
        <taxon>Eleutherozoa</taxon>
        <taxon>Asterozoa</taxon>
        <taxon>Asteroidea</taxon>
        <taxon>Valvatacea</taxon>
        <taxon>Valvatida</taxon>
        <taxon>Asterinidae</taxon>
        <taxon>Patiria</taxon>
    </lineage>
</organism>
<evidence type="ECO:0000313" key="4">
    <source>
        <dbReference type="Proteomes" id="UP000887568"/>
    </source>
</evidence>
<feature type="domain" description="Sema" evidence="2">
    <location>
        <begin position="1"/>
        <end position="239"/>
    </location>
</feature>
<dbReference type="PANTHER" id="PTHR22625">
    <property type="entry name" value="PLEXIN"/>
    <property type="match status" value="1"/>
</dbReference>
<reference evidence="3" key="1">
    <citation type="submission" date="2022-11" db="UniProtKB">
        <authorList>
            <consortium name="EnsemblMetazoa"/>
        </authorList>
    </citation>
    <scope>IDENTIFICATION</scope>
</reference>
<dbReference type="Pfam" id="PF01403">
    <property type="entry name" value="Sema"/>
    <property type="match status" value="1"/>
</dbReference>
<dbReference type="InterPro" id="IPR001627">
    <property type="entry name" value="Semap_dom"/>
</dbReference>
<dbReference type="InterPro" id="IPR031148">
    <property type="entry name" value="Plexin"/>
</dbReference>
<dbReference type="GO" id="GO:0030334">
    <property type="term" value="P:regulation of cell migration"/>
    <property type="evidence" value="ECO:0007669"/>
    <property type="project" value="TreeGrafter"/>
</dbReference>
<dbReference type="Gene3D" id="2.130.10.10">
    <property type="entry name" value="YVTN repeat-like/Quinoprotein amine dehydrogenase"/>
    <property type="match status" value="1"/>
</dbReference>
<evidence type="ECO:0000256" key="1">
    <source>
        <dbReference type="PROSITE-ProRule" id="PRU00352"/>
    </source>
</evidence>
<dbReference type="PANTHER" id="PTHR22625:SF44">
    <property type="entry name" value="PLEXIN-B"/>
    <property type="match status" value="1"/>
</dbReference>
<dbReference type="GO" id="GO:0050772">
    <property type="term" value="P:positive regulation of axonogenesis"/>
    <property type="evidence" value="ECO:0007669"/>
    <property type="project" value="TreeGrafter"/>
</dbReference>
<dbReference type="InterPro" id="IPR015943">
    <property type="entry name" value="WD40/YVTN_repeat-like_dom_sf"/>
</dbReference>
<dbReference type="PROSITE" id="PS51004">
    <property type="entry name" value="SEMA"/>
    <property type="match status" value="1"/>
</dbReference>
<evidence type="ECO:0000313" key="3">
    <source>
        <dbReference type="EnsemblMetazoa" id="XP_038069501.1"/>
    </source>
</evidence>
<dbReference type="InterPro" id="IPR036352">
    <property type="entry name" value="Semap_dom_sf"/>
</dbReference>
<dbReference type="EnsemblMetazoa" id="XM_038213573.1">
    <property type="protein sequence ID" value="XP_038069501.1"/>
    <property type="gene ID" value="LOC119738659"/>
</dbReference>
<dbReference type="Proteomes" id="UP000887568">
    <property type="component" value="Unplaced"/>
</dbReference>
<dbReference type="SUPFAM" id="SSF101912">
    <property type="entry name" value="Sema domain"/>
    <property type="match status" value="1"/>
</dbReference>
<name>A0A914B1X7_PATMI</name>
<comment type="caution">
    <text evidence="1">Lacks conserved residue(s) required for the propagation of feature annotation.</text>
</comment>
<dbReference type="GO" id="GO:0008360">
    <property type="term" value="P:regulation of cell shape"/>
    <property type="evidence" value="ECO:0007669"/>
    <property type="project" value="TreeGrafter"/>
</dbReference>
<dbReference type="OMA" id="APNKINY"/>
<accession>A0A914B1X7</accession>
<dbReference type="GO" id="GO:0005886">
    <property type="term" value="C:plasma membrane"/>
    <property type="evidence" value="ECO:0007669"/>
    <property type="project" value="TreeGrafter"/>
</dbReference>
<dbReference type="GeneID" id="119738659"/>
<sequence>MESVPNVAAGFEDVSTVWMLTQGRGGKAKLYVAVTYSPENVDSRGHFRPITRRSLETASFLAATDDDNSIFSGFPISVVHLKYAAAFDLGGFTYFVVSQKEDFDSLVSKISRVCQGGPNLDAYTEITLQCSGSDGSVYSLVQAAHFGPAGPDLAASLGLHADEQVLYAVFAKNQGAPGTSDVPLDHSALCVYRMTDILAAFREAVRGCIQDGVNAPNKINYLEGSFCKSFGVSTAAYLE</sequence>
<dbReference type="GO" id="GO:0007162">
    <property type="term" value="P:negative regulation of cell adhesion"/>
    <property type="evidence" value="ECO:0007669"/>
    <property type="project" value="TreeGrafter"/>
</dbReference>
<proteinExistence type="predicted"/>
<dbReference type="AlphaFoldDB" id="A0A914B1X7"/>
<dbReference type="RefSeq" id="XP_038069501.1">
    <property type="nucleotide sequence ID" value="XM_038213573.1"/>
</dbReference>
<dbReference type="GO" id="GO:0017154">
    <property type="term" value="F:semaphorin receptor activity"/>
    <property type="evidence" value="ECO:0007669"/>
    <property type="project" value="InterPro"/>
</dbReference>